<dbReference type="PANTHER" id="PTHR33169:SF14">
    <property type="entry name" value="TRANSCRIPTIONAL REGULATOR RV3488"/>
    <property type="match status" value="1"/>
</dbReference>
<dbReference type="Proteomes" id="UP000261011">
    <property type="component" value="Unassembled WGS sequence"/>
</dbReference>
<keyword evidence="3" id="KW-1185">Reference proteome</keyword>
<reference evidence="2 3" key="1">
    <citation type="submission" date="2018-08" db="EMBL/GenBank/DDBJ databases">
        <title>A genome reference for cultivated species of the human gut microbiota.</title>
        <authorList>
            <person name="Zou Y."/>
            <person name="Xue W."/>
            <person name="Luo G."/>
        </authorList>
    </citation>
    <scope>NUCLEOTIDE SEQUENCE [LARGE SCALE GENOMIC DNA]</scope>
    <source>
        <strain evidence="2 3">OF01-3</strain>
    </source>
</reference>
<proteinExistence type="predicted"/>
<dbReference type="InterPro" id="IPR005149">
    <property type="entry name" value="Tscrpt_reg_PadR_N"/>
</dbReference>
<dbReference type="Pfam" id="PF03551">
    <property type="entry name" value="PadR"/>
    <property type="match status" value="1"/>
</dbReference>
<dbReference type="PANTHER" id="PTHR33169">
    <property type="entry name" value="PADR-FAMILY TRANSCRIPTIONAL REGULATOR"/>
    <property type="match status" value="1"/>
</dbReference>
<protein>
    <submittedName>
        <fullName evidence="2">PadR family transcriptional regulator</fullName>
    </submittedName>
</protein>
<name>A0A3E2THR9_9FIRM</name>
<feature type="domain" description="Transcription regulator PadR N-terminal" evidence="1">
    <location>
        <begin position="14"/>
        <end position="85"/>
    </location>
</feature>
<evidence type="ECO:0000259" key="1">
    <source>
        <dbReference type="Pfam" id="PF03551"/>
    </source>
</evidence>
<sequence length="109" mass="12679">MESQMLKGVIDGVILHIIKNNETYGYEIVEELKHNGFYTMTEGTVYPILQRLTKKGYILGGYKKSEIGPRRKYYYITAKGSKYLEDFYESYKELNQAVYKVIGGIDESR</sequence>
<dbReference type="InterPro" id="IPR036388">
    <property type="entry name" value="WH-like_DNA-bd_sf"/>
</dbReference>
<comment type="caution">
    <text evidence="2">The sequence shown here is derived from an EMBL/GenBank/DDBJ whole genome shotgun (WGS) entry which is preliminary data.</text>
</comment>
<dbReference type="InterPro" id="IPR036390">
    <property type="entry name" value="WH_DNA-bd_sf"/>
</dbReference>
<dbReference type="OrthoDB" id="9808017at2"/>
<dbReference type="AlphaFoldDB" id="A0A3E2THR9"/>
<gene>
    <name evidence="2" type="ORF">DXA39_06010</name>
</gene>
<dbReference type="InterPro" id="IPR052509">
    <property type="entry name" value="Metal_resp_DNA-bind_regulator"/>
</dbReference>
<dbReference type="EMBL" id="QVEU01000004">
    <property type="protein sequence ID" value="RGB75974.1"/>
    <property type="molecule type" value="Genomic_DNA"/>
</dbReference>
<evidence type="ECO:0000313" key="2">
    <source>
        <dbReference type="EMBL" id="RGB75974.1"/>
    </source>
</evidence>
<dbReference type="SUPFAM" id="SSF46785">
    <property type="entry name" value="Winged helix' DNA-binding domain"/>
    <property type="match status" value="1"/>
</dbReference>
<accession>A0A3E2THR9</accession>
<dbReference type="Gene3D" id="1.10.10.10">
    <property type="entry name" value="Winged helix-like DNA-binding domain superfamily/Winged helix DNA-binding domain"/>
    <property type="match status" value="1"/>
</dbReference>
<organism evidence="2 3">
    <name type="scientific">Anaerococcus nagyae</name>
    <dbReference type="NCBI Taxonomy" id="1755241"/>
    <lineage>
        <taxon>Bacteria</taxon>
        <taxon>Bacillati</taxon>
        <taxon>Bacillota</taxon>
        <taxon>Tissierellia</taxon>
        <taxon>Tissierellales</taxon>
        <taxon>Peptoniphilaceae</taxon>
        <taxon>Anaerococcus</taxon>
    </lineage>
</organism>
<evidence type="ECO:0000313" key="3">
    <source>
        <dbReference type="Proteomes" id="UP000261011"/>
    </source>
</evidence>